<evidence type="ECO:0000313" key="9">
    <source>
        <dbReference type="EMBL" id="MSS56649.1"/>
    </source>
</evidence>
<evidence type="ECO:0000256" key="2">
    <source>
        <dbReference type="ARBA" id="ARBA00005745"/>
    </source>
</evidence>
<reference evidence="9 10" key="1">
    <citation type="submission" date="2019-08" db="EMBL/GenBank/DDBJ databases">
        <title>In-depth cultivation of the pig gut microbiome towards novel bacterial diversity and tailored functional studies.</title>
        <authorList>
            <person name="Wylensek D."/>
            <person name="Hitch T.C.A."/>
            <person name="Clavel T."/>
        </authorList>
    </citation>
    <scope>NUCLEOTIDE SEQUENCE [LARGE SCALE GENOMIC DNA]</scope>
    <source>
        <strain evidence="9 10">LKV-472-APC-3</strain>
    </source>
</reference>
<dbReference type="InterPro" id="IPR018076">
    <property type="entry name" value="T2SS_GspF_dom"/>
</dbReference>
<evidence type="ECO:0000256" key="5">
    <source>
        <dbReference type="ARBA" id="ARBA00022989"/>
    </source>
</evidence>
<dbReference type="PANTHER" id="PTHR30012">
    <property type="entry name" value="GENERAL SECRETION PATHWAY PROTEIN"/>
    <property type="match status" value="1"/>
</dbReference>
<comment type="subcellular location">
    <subcellularLocation>
        <location evidence="1">Cell membrane</location>
        <topology evidence="1">Multi-pass membrane protein</topology>
    </subcellularLocation>
</comment>
<gene>
    <name evidence="9" type="ORF">FYJ55_07050</name>
</gene>
<dbReference type="RefSeq" id="WP_154556233.1">
    <property type="nucleotide sequence ID" value="NZ_VUMR01000035.1"/>
</dbReference>
<evidence type="ECO:0000256" key="6">
    <source>
        <dbReference type="ARBA" id="ARBA00023136"/>
    </source>
</evidence>
<dbReference type="Proteomes" id="UP000434241">
    <property type="component" value="Unassembled WGS sequence"/>
</dbReference>
<proteinExistence type="inferred from homology"/>
<keyword evidence="4 7" id="KW-0812">Transmembrane</keyword>
<keyword evidence="10" id="KW-1185">Reference proteome</keyword>
<comment type="caution">
    <text evidence="9">The sequence shown here is derived from an EMBL/GenBank/DDBJ whole genome shotgun (WGS) entry which is preliminary data.</text>
</comment>
<dbReference type="Pfam" id="PF00482">
    <property type="entry name" value="T2SSF"/>
    <property type="match status" value="1"/>
</dbReference>
<dbReference type="EMBL" id="VUMR01000035">
    <property type="protein sequence ID" value="MSS56649.1"/>
    <property type="molecule type" value="Genomic_DNA"/>
</dbReference>
<dbReference type="GeneID" id="93159048"/>
<dbReference type="PANTHER" id="PTHR30012:SF0">
    <property type="entry name" value="TYPE II SECRETION SYSTEM PROTEIN F-RELATED"/>
    <property type="match status" value="1"/>
</dbReference>
<feature type="transmembrane region" description="Helical" evidence="7">
    <location>
        <begin position="107"/>
        <end position="131"/>
    </location>
</feature>
<dbReference type="GO" id="GO:0005886">
    <property type="term" value="C:plasma membrane"/>
    <property type="evidence" value="ECO:0007669"/>
    <property type="project" value="UniProtKB-SubCell"/>
</dbReference>
<keyword evidence="6 7" id="KW-0472">Membrane</keyword>
<feature type="domain" description="Type II secretion system protein GspF" evidence="8">
    <location>
        <begin position="10"/>
        <end position="130"/>
    </location>
</feature>
<keyword evidence="5 7" id="KW-1133">Transmembrane helix</keyword>
<comment type="similarity">
    <text evidence="2">Belongs to the GSP F family.</text>
</comment>
<dbReference type="AlphaFoldDB" id="A0A6N7VHR3"/>
<evidence type="ECO:0000256" key="1">
    <source>
        <dbReference type="ARBA" id="ARBA00004651"/>
    </source>
</evidence>
<evidence type="ECO:0000259" key="8">
    <source>
        <dbReference type="Pfam" id="PF00482"/>
    </source>
</evidence>
<dbReference type="InterPro" id="IPR003004">
    <property type="entry name" value="GspF/PilC"/>
</dbReference>
<feature type="transmembrane region" description="Helical" evidence="7">
    <location>
        <begin position="151"/>
        <end position="174"/>
    </location>
</feature>
<organism evidence="9 10">
    <name type="scientific">Holdemanella porci</name>
    <dbReference type="NCBI Taxonomy" id="2652276"/>
    <lineage>
        <taxon>Bacteria</taxon>
        <taxon>Bacillati</taxon>
        <taxon>Bacillota</taxon>
        <taxon>Erysipelotrichia</taxon>
        <taxon>Erysipelotrichales</taxon>
        <taxon>Erysipelotrichaceae</taxon>
        <taxon>Holdemanella</taxon>
    </lineage>
</organism>
<evidence type="ECO:0000256" key="4">
    <source>
        <dbReference type="ARBA" id="ARBA00022692"/>
    </source>
</evidence>
<evidence type="ECO:0000256" key="7">
    <source>
        <dbReference type="SAM" id="Phobius"/>
    </source>
</evidence>
<dbReference type="InterPro" id="IPR042094">
    <property type="entry name" value="T2SS_GspF_sf"/>
</dbReference>
<accession>A0A6N7VHR3</accession>
<evidence type="ECO:0000256" key="3">
    <source>
        <dbReference type="ARBA" id="ARBA00022475"/>
    </source>
</evidence>
<name>A0A6N7VHR3_9FIRM</name>
<dbReference type="Gene3D" id="1.20.81.30">
    <property type="entry name" value="Type II secretion system (T2SS), domain F"/>
    <property type="match status" value="1"/>
</dbReference>
<evidence type="ECO:0000313" key="10">
    <source>
        <dbReference type="Proteomes" id="UP000434241"/>
    </source>
</evidence>
<sequence>MLSNKEKFIFTSELALAISNGLQIEEGLKMLAGFDAGVSHCAKKLMDIMQDGTSFVDALKQSNDFDEYMIQMVVIGQSIGNLDVVLKELSVYYERQKKLNYQIQDAITYPFVLILMMFVIVAALIFKVFPIFENILRQMSMSLSLMNTARILSYIGFFILLVILVCGVILYILYKKSSNKAWATKLPFFAKLNYQTEMTKFTYILSLFVSSGYSLIDDVSI</sequence>
<keyword evidence="3" id="KW-1003">Cell membrane</keyword>
<protein>
    <recommendedName>
        <fullName evidence="8">Type II secretion system protein GspF domain-containing protein</fullName>
    </recommendedName>
</protein>